<evidence type="ECO:0000256" key="3">
    <source>
        <dbReference type="ARBA" id="ARBA00012439"/>
    </source>
</evidence>
<dbReference type="InterPro" id="IPR008949">
    <property type="entry name" value="Isoprenoid_synthase_dom_sf"/>
</dbReference>
<dbReference type="SUPFAM" id="SSF48576">
    <property type="entry name" value="Terpenoid synthases"/>
    <property type="match status" value="1"/>
</dbReference>
<keyword evidence="8" id="KW-0414">Isoprene biosynthesis</keyword>
<comment type="caution">
    <text evidence="14">The sequence shown here is derived from an EMBL/GenBank/DDBJ whole genome shotgun (WGS) entry which is preliminary data.</text>
</comment>
<dbReference type="InterPro" id="IPR053378">
    <property type="entry name" value="Prenyl_diphosphate_synthase"/>
</dbReference>
<dbReference type="GO" id="GO:0005737">
    <property type="term" value="C:cytoplasm"/>
    <property type="evidence" value="ECO:0007669"/>
    <property type="project" value="UniProtKB-ARBA"/>
</dbReference>
<evidence type="ECO:0000256" key="1">
    <source>
        <dbReference type="ARBA" id="ARBA00001946"/>
    </source>
</evidence>
<dbReference type="InterPro" id="IPR033749">
    <property type="entry name" value="Polyprenyl_synt_CS"/>
</dbReference>
<dbReference type="NCBIfam" id="NF045485">
    <property type="entry name" value="FPPsyn"/>
    <property type="match status" value="1"/>
</dbReference>
<evidence type="ECO:0000256" key="9">
    <source>
        <dbReference type="ARBA" id="ARBA00032380"/>
    </source>
</evidence>
<dbReference type="PANTHER" id="PTHR43281">
    <property type="entry name" value="FARNESYL DIPHOSPHATE SYNTHASE"/>
    <property type="match status" value="1"/>
</dbReference>
<feature type="compositionally biased region" description="Basic residues" evidence="13">
    <location>
        <begin position="261"/>
        <end position="272"/>
    </location>
</feature>
<dbReference type="InterPro" id="IPR000092">
    <property type="entry name" value="Polyprenyl_synt"/>
</dbReference>
<dbReference type="GO" id="GO:0016114">
    <property type="term" value="P:terpenoid biosynthetic process"/>
    <property type="evidence" value="ECO:0007669"/>
    <property type="project" value="UniProtKB-ARBA"/>
</dbReference>
<keyword evidence="6" id="KW-0479">Metal-binding</keyword>
<evidence type="ECO:0000256" key="10">
    <source>
        <dbReference type="ARBA" id="ARBA00032873"/>
    </source>
</evidence>
<dbReference type="Proteomes" id="UP000286235">
    <property type="component" value="Unassembled WGS sequence"/>
</dbReference>
<keyword evidence="5 12" id="KW-0808">Transferase</keyword>
<dbReference type="GO" id="GO:0004337">
    <property type="term" value="F:(2E,6E)-farnesyl diphosphate synthase activity"/>
    <property type="evidence" value="ECO:0007669"/>
    <property type="project" value="UniProtKB-EC"/>
</dbReference>
<dbReference type="Gene3D" id="1.10.600.10">
    <property type="entry name" value="Farnesyl Diphosphate Synthase"/>
    <property type="match status" value="1"/>
</dbReference>
<name>A0A420VEG5_9BACI</name>
<feature type="region of interest" description="Disordered" evidence="13">
    <location>
        <begin position="237"/>
        <end position="272"/>
    </location>
</feature>
<evidence type="ECO:0000256" key="12">
    <source>
        <dbReference type="RuleBase" id="RU004466"/>
    </source>
</evidence>
<protein>
    <recommendedName>
        <fullName evidence="4">Farnesyl diphosphate synthase</fullName>
        <ecNumber evidence="3">2.5.1.10</ecNumber>
    </recommendedName>
    <alternativeName>
        <fullName evidence="10">(2E,6E)-farnesyl diphosphate synthase</fullName>
    </alternativeName>
    <alternativeName>
        <fullName evidence="9">Geranyltranstransferase</fullName>
    </alternativeName>
</protein>
<reference evidence="14 15" key="1">
    <citation type="submission" date="2013-12" db="EMBL/GenBank/DDBJ databases">
        <title>Genome and proteome characterization of Caldibacillus debilis GB1 derived from a cellulolytic aero-tolerant co-culture.</title>
        <authorList>
            <person name="Wushke S.T."/>
            <person name="Zhang X."/>
            <person name="Fristensky B."/>
            <person name="Wilkins J.A."/>
            <person name="Levin D.B."/>
            <person name="Sparling R."/>
        </authorList>
    </citation>
    <scope>NUCLEOTIDE SEQUENCE [LARGE SCALE GENOMIC DNA]</scope>
    <source>
        <strain evidence="14 15">GB1</strain>
    </source>
</reference>
<dbReference type="GO" id="GO:0046872">
    <property type="term" value="F:metal ion binding"/>
    <property type="evidence" value="ECO:0007669"/>
    <property type="project" value="UniProtKB-KW"/>
</dbReference>
<comment type="cofactor">
    <cofactor evidence="1">
        <name>Mg(2+)</name>
        <dbReference type="ChEBI" id="CHEBI:18420"/>
    </cofactor>
</comment>
<comment type="catalytic activity">
    <reaction evidence="11">
        <text>isopentenyl diphosphate + (2E)-geranyl diphosphate = (2E,6E)-farnesyl diphosphate + diphosphate</text>
        <dbReference type="Rhea" id="RHEA:19361"/>
        <dbReference type="ChEBI" id="CHEBI:33019"/>
        <dbReference type="ChEBI" id="CHEBI:58057"/>
        <dbReference type="ChEBI" id="CHEBI:128769"/>
        <dbReference type="ChEBI" id="CHEBI:175763"/>
        <dbReference type="EC" id="2.5.1.10"/>
    </reaction>
</comment>
<dbReference type="FunFam" id="1.10.600.10:FF:000001">
    <property type="entry name" value="Geranylgeranyl diphosphate synthase"/>
    <property type="match status" value="1"/>
</dbReference>
<keyword evidence="15" id="KW-1185">Reference proteome</keyword>
<dbReference type="AlphaFoldDB" id="A0A420VEG5"/>
<evidence type="ECO:0000256" key="11">
    <source>
        <dbReference type="ARBA" id="ARBA00049399"/>
    </source>
</evidence>
<evidence type="ECO:0000256" key="4">
    <source>
        <dbReference type="ARBA" id="ARBA00015100"/>
    </source>
</evidence>
<gene>
    <name evidence="14" type="ORF">Cdeb_00763</name>
</gene>
<dbReference type="EMBL" id="AZRV01000023">
    <property type="protein sequence ID" value="RKO62031.1"/>
    <property type="molecule type" value="Genomic_DNA"/>
</dbReference>
<evidence type="ECO:0000256" key="7">
    <source>
        <dbReference type="ARBA" id="ARBA00022842"/>
    </source>
</evidence>
<sequence>MPSIEERMKEQIGELQGQLQEYIDRLDAPKTLKDSMLYSLQSGGKRIRPLLLFATLEAFRKDWRAGLPVACAVEMIHTYSLIHDDLPCMDDDDLRRGKPTNHKVFGEAVAVLAGDALLTYSFQILSDAPPALLDDRKKILIISELARAAGPEGMVAGQTLDMEAEDRRISLEELESIHLHKTGKLISFCVKAGAILADATKRPRPNCPNSPAASGSPSKFATTSWISSGRRRFWGRTWGATSPRKRAPIPPCSAWRGPIKNWRKPSSRPRRF</sequence>
<evidence type="ECO:0000313" key="14">
    <source>
        <dbReference type="EMBL" id="RKO62031.1"/>
    </source>
</evidence>
<evidence type="ECO:0000256" key="13">
    <source>
        <dbReference type="SAM" id="MobiDB-lite"/>
    </source>
</evidence>
<dbReference type="PANTHER" id="PTHR43281:SF1">
    <property type="entry name" value="FARNESYL DIPHOSPHATE SYNTHASE"/>
    <property type="match status" value="1"/>
</dbReference>
<evidence type="ECO:0000256" key="6">
    <source>
        <dbReference type="ARBA" id="ARBA00022723"/>
    </source>
</evidence>
<organism evidence="14 15">
    <name type="scientific">Caldibacillus debilis GB1</name>
    <dbReference type="NCBI Taxonomy" id="1339248"/>
    <lineage>
        <taxon>Bacteria</taxon>
        <taxon>Bacillati</taxon>
        <taxon>Bacillota</taxon>
        <taxon>Bacilli</taxon>
        <taxon>Bacillales</taxon>
        <taxon>Bacillaceae</taxon>
        <taxon>Caldibacillus</taxon>
    </lineage>
</organism>
<accession>A0A420VEG5</accession>
<keyword evidence="7" id="KW-0460">Magnesium</keyword>
<proteinExistence type="inferred from homology"/>
<feature type="compositionally biased region" description="Polar residues" evidence="13">
    <location>
        <begin position="207"/>
        <end position="222"/>
    </location>
</feature>
<evidence type="ECO:0000256" key="2">
    <source>
        <dbReference type="ARBA" id="ARBA00006706"/>
    </source>
</evidence>
<evidence type="ECO:0000313" key="15">
    <source>
        <dbReference type="Proteomes" id="UP000286235"/>
    </source>
</evidence>
<dbReference type="Pfam" id="PF00348">
    <property type="entry name" value="polyprenyl_synt"/>
    <property type="match status" value="1"/>
</dbReference>
<evidence type="ECO:0000256" key="5">
    <source>
        <dbReference type="ARBA" id="ARBA00022679"/>
    </source>
</evidence>
<dbReference type="EC" id="2.5.1.10" evidence="3"/>
<evidence type="ECO:0000256" key="8">
    <source>
        <dbReference type="ARBA" id="ARBA00023229"/>
    </source>
</evidence>
<feature type="region of interest" description="Disordered" evidence="13">
    <location>
        <begin position="200"/>
        <end position="222"/>
    </location>
</feature>
<dbReference type="PROSITE" id="PS00723">
    <property type="entry name" value="POLYPRENYL_SYNTHASE_1"/>
    <property type="match status" value="1"/>
</dbReference>
<comment type="similarity">
    <text evidence="2 12">Belongs to the FPP/GGPP synthase family.</text>
</comment>